<feature type="domain" description="HTH araC/xylS-type" evidence="5">
    <location>
        <begin position="428"/>
        <end position="536"/>
    </location>
</feature>
<keyword evidence="7" id="KW-1185">Reference proteome</keyword>
<dbReference type="PROSITE" id="PS01124">
    <property type="entry name" value="HTH_ARAC_FAMILY_2"/>
    <property type="match status" value="1"/>
</dbReference>
<comment type="caution">
    <text evidence="6">The sequence shown here is derived from an EMBL/GenBank/DDBJ whole genome shotgun (WGS) entry which is preliminary data.</text>
</comment>
<evidence type="ECO:0000256" key="1">
    <source>
        <dbReference type="ARBA" id="ARBA00023015"/>
    </source>
</evidence>
<protein>
    <submittedName>
        <fullName evidence="6">Helix-turn-helix domain-containing protein</fullName>
    </submittedName>
</protein>
<gene>
    <name evidence="6" type="ORF">GWK08_04680</name>
</gene>
<dbReference type="GO" id="GO:0003700">
    <property type="term" value="F:DNA-binding transcription factor activity"/>
    <property type="evidence" value="ECO:0007669"/>
    <property type="project" value="InterPro"/>
</dbReference>
<evidence type="ECO:0000313" key="7">
    <source>
        <dbReference type="Proteomes" id="UP000468581"/>
    </source>
</evidence>
<keyword evidence="4" id="KW-1133">Transmembrane helix</keyword>
<dbReference type="InterPro" id="IPR011990">
    <property type="entry name" value="TPR-like_helical_dom_sf"/>
</dbReference>
<keyword evidence="4" id="KW-0812">Transmembrane</keyword>
<evidence type="ECO:0000256" key="2">
    <source>
        <dbReference type="ARBA" id="ARBA00023125"/>
    </source>
</evidence>
<dbReference type="Proteomes" id="UP000468581">
    <property type="component" value="Unassembled WGS sequence"/>
</dbReference>
<dbReference type="RefSeq" id="WP_163605735.1">
    <property type="nucleotide sequence ID" value="NZ_JAABOO010000001.1"/>
</dbReference>
<proteinExistence type="predicted"/>
<reference evidence="6 7" key="1">
    <citation type="submission" date="2020-01" db="EMBL/GenBank/DDBJ databases">
        <title>Leptobacterium flavescens.</title>
        <authorList>
            <person name="Wang G."/>
        </authorList>
    </citation>
    <scope>NUCLEOTIDE SEQUENCE [LARGE SCALE GENOMIC DNA]</scope>
    <source>
        <strain evidence="6 7">KCTC 22160</strain>
    </source>
</reference>
<dbReference type="Pfam" id="PF12833">
    <property type="entry name" value="HTH_18"/>
    <property type="match status" value="1"/>
</dbReference>
<dbReference type="PANTHER" id="PTHR43280">
    <property type="entry name" value="ARAC-FAMILY TRANSCRIPTIONAL REGULATOR"/>
    <property type="match status" value="1"/>
</dbReference>
<dbReference type="SUPFAM" id="SSF46689">
    <property type="entry name" value="Homeodomain-like"/>
    <property type="match status" value="1"/>
</dbReference>
<keyword evidence="4" id="KW-0472">Membrane</keyword>
<evidence type="ECO:0000256" key="4">
    <source>
        <dbReference type="SAM" id="Phobius"/>
    </source>
</evidence>
<dbReference type="GO" id="GO:0043565">
    <property type="term" value="F:sequence-specific DNA binding"/>
    <property type="evidence" value="ECO:0007669"/>
    <property type="project" value="InterPro"/>
</dbReference>
<dbReference type="AlphaFoldDB" id="A0A6P0UHH7"/>
<dbReference type="SUPFAM" id="SSF48452">
    <property type="entry name" value="TPR-like"/>
    <property type="match status" value="2"/>
</dbReference>
<dbReference type="Gene3D" id="1.25.40.10">
    <property type="entry name" value="Tetratricopeptide repeat domain"/>
    <property type="match status" value="2"/>
</dbReference>
<organism evidence="6 7">
    <name type="scientific">Leptobacterium flavescens</name>
    <dbReference type="NCBI Taxonomy" id="472055"/>
    <lineage>
        <taxon>Bacteria</taxon>
        <taxon>Pseudomonadati</taxon>
        <taxon>Bacteroidota</taxon>
        <taxon>Flavobacteriia</taxon>
        <taxon>Flavobacteriales</taxon>
        <taxon>Flavobacteriaceae</taxon>
        <taxon>Leptobacterium</taxon>
    </lineage>
</organism>
<dbReference type="Gene3D" id="1.10.10.60">
    <property type="entry name" value="Homeodomain-like"/>
    <property type="match status" value="2"/>
</dbReference>
<dbReference type="InterPro" id="IPR018060">
    <property type="entry name" value="HTH_AraC"/>
</dbReference>
<keyword evidence="2" id="KW-0238">DNA-binding</keyword>
<evidence type="ECO:0000256" key="3">
    <source>
        <dbReference type="ARBA" id="ARBA00023163"/>
    </source>
</evidence>
<dbReference type="EMBL" id="JAABOO010000001">
    <property type="protein sequence ID" value="NER12725.1"/>
    <property type="molecule type" value="Genomic_DNA"/>
</dbReference>
<keyword evidence="3" id="KW-0804">Transcription</keyword>
<evidence type="ECO:0000259" key="5">
    <source>
        <dbReference type="PROSITE" id="PS01124"/>
    </source>
</evidence>
<feature type="transmembrane region" description="Helical" evidence="4">
    <location>
        <begin position="369"/>
        <end position="388"/>
    </location>
</feature>
<dbReference type="PANTHER" id="PTHR43280:SF2">
    <property type="entry name" value="HTH-TYPE TRANSCRIPTIONAL REGULATOR EXSA"/>
    <property type="match status" value="1"/>
</dbReference>
<accession>A0A6P0UHH7</accession>
<dbReference type="SMART" id="SM00342">
    <property type="entry name" value="HTH_ARAC"/>
    <property type="match status" value="1"/>
</dbReference>
<sequence>MAQNKRKDKILDSLKKLSYKEIYSSQLKFENKPSIAIIYSQAYLEKGKEENDTIRIANAYTQFILLLDFDIGVRYADSIINLTGKIKHKLYPGDGYLLKGTLLYYLGNYSASLENLLIAQKYADINNNEKQLLTVKEAIGQLKSISGNFLESLAISKEILDIIQKRNDTDDYKEDYLRTLNNLSLNYLSLNEPDSALTIINKGILKSLEFKDTLSYYDFVANSGVGMYLKKEYDKANDSLDKAFPFDEDQNSRINYYLYKGRIARNTGDIENAIVNFERLDSIYELHQDPVRELPEVYWTFVNYYREKGDTQSQLKYIDKLLTADSVIDANFNYLNTNIAKEYDIPQLTAEKDELIRSLQTKKAQSNNGIVILSLLFLLFGGLFFYYYRKQRIYKRKFGYLMQEGKIADAKAKSANQRINGISEELIRRIVDGLKAFEQKNEFLDPSITLNSLSKKLHTNSNYLSKVINHYEQKNFSNYINDLRIDYTVEQLKTNKQFRLYSVKGIAEEVGFNSTESFSKAFFKRTGIYPSYFIRQLRKQQA</sequence>
<dbReference type="InterPro" id="IPR009057">
    <property type="entry name" value="Homeodomain-like_sf"/>
</dbReference>
<name>A0A6P0UHH7_9FLAO</name>
<evidence type="ECO:0000313" key="6">
    <source>
        <dbReference type="EMBL" id="NER12725.1"/>
    </source>
</evidence>
<keyword evidence="1" id="KW-0805">Transcription regulation</keyword>